<dbReference type="Pfam" id="PF04389">
    <property type="entry name" value="Peptidase_M28"/>
    <property type="match status" value="1"/>
</dbReference>
<dbReference type="GO" id="GO:0006508">
    <property type="term" value="P:proteolysis"/>
    <property type="evidence" value="ECO:0007669"/>
    <property type="project" value="InterPro"/>
</dbReference>
<keyword evidence="1 2" id="KW-0732">Signal</keyword>
<evidence type="ECO:0000256" key="1">
    <source>
        <dbReference type="ARBA" id="ARBA00022729"/>
    </source>
</evidence>
<keyword evidence="5" id="KW-0378">Hydrolase</keyword>
<dbReference type="SUPFAM" id="SSF53187">
    <property type="entry name" value="Zn-dependent exopeptidases"/>
    <property type="match status" value="1"/>
</dbReference>
<dbReference type="NCBIfam" id="TIGR04183">
    <property type="entry name" value="Por_Secre_tail"/>
    <property type="match status" value="1"/>
</dbReference>
<proteinExistence type="predicted"/>
<evidence type="ECO:0000259" key="3">
    <source>
        <dbReference type="Pfam" id="PF04389"/>
    </source>
</evidence>
<keyword evidence="6" id="KW-1185">Reference proteome</keyword>
<feature type="signal peptide" evidence="2">
    <location>
        <begin position="1"/>
        <end position="20"/>
    </location>
</feature>
<dbReference type="EMBL" id="JACDZE010000001">
    <property type="protein sequence ID" value="MBA5629008.1"/>
    <property type="molecule type" value="Genomic_DNA"/>
</dbReference>
<name>A0A838ZID4_9FLAO</name>
<dbReference type="AlphaFoldDB" id="A0A838ZID4"/>
<feature type="domain" description="Peptidase M28" evidence="3">
    <location>
        <begin position="92"/>
        <end position="285"/>
    </location>
</feature>
<gene>
    <name evidence="5" type="ORF">HU137_04400</name>
</gene>
<organism evidence="5 6">
    <name type="scientific">Moheibacter lacus</name>
    <dbReference type="NCBI Taxonomy" id="2745851"/>
    <lineage>
        <taxon>Bacteria</taxon>
        <taxon>Pseudomonadati</taxon>
        <taxon>Bacteroidota</taxon>
        <taxon>Flavobacteriia</taxon>
        <taxon>Flavobacteriales</taxon>
        <taxon>Weeksellaceae</taxon>
        <taxon>Moheibacter</taxon>
    </lineage>
</organism>
<evidence type="ECO:0000313" key="5">
    <source>
        <dbReference type="EMBL" id="MBA5629008.1"/>
    </source>
</evidence>
<dbReference type="InterPro" id="IPR007484">
    <property type="entry name" value="Peptidase_M28"/>
</dbReference>
<dbReference type="PANTHER" id="PTHR12147:SF26">
    <property type="entry name" value="PEPTIDASE M28 DOMAIN-CONTAINING PROTEIN"/>
    <property type="match status" value="1"/>
</dbReference>
<dbReference type="RefSeq" id="WP_182042578.1">
    <property type="nucleotide sequence ID" value="NZ_JACDZE010000001.1"/>
</dbReference>
<feature type="chain" id="PRO_5032978994" evidence="2">
    <location>
        <begin position="21"/>
        <end position="385"/>
    </location>
</feature>
<evidence type="ECO:0000313" key="6">
    <source>
        <dbReference type="Proteomes" id="UP000552241"/>
    </source>
</evidence>
<reference evidence="5 6" key="1">
    <citation type="submission" date="2020-07" db="EMBL/GenBank/DDBJ databases">
        <title>Moheibacter lacus sp. nov., a member of the family Flavobacteriaceae isolated from freshwater lake sediment.</title>
        <authorList>
            <person name="Liu Y."/>
        </authorList>
    </citation>
    <scope>NUCLEOTIDE SEQUENCE [LARGE SCALE GENOMIC DNA]</scope>
    <source>
        <strain evidence="5 6">BDHS18</strain>
    </source>
</reference>
<evidence type="ECO:0000256" key="2">
    <source>
        <dbReference type="SAM" id="SignalP"/>
    </source>
</evidence>
<dbReference type="Gene3D" id="3.40.630.10">
    <property type="entry name" value="Zn peptidases"/>
    <property type="match status" value="1"/>
</dbReference>
<dbReference type="Proteomes" id="UP000552241">
    <property type="component" value="Unassembled WGS sequence"/>
</dbReference>
<feature type="domain" description="Secretion system C-terminal sorting" evidence="4">
    <location>
        <begin position="312"/>
        <end position="382"/>
    </location>
</feature>
<dbReference type="InterPro" id="IPR026444">
    <property type="entry name" value="Secre_tail"/>
</dbReference>
<protein>
    <submittedName>
        <fullName evidence="5">M20/M25/M40 family metallo-hydrolase</fullName>
    </submittedName>
</protein>
<dbReference type="InterPro" id="IPR045175">
    <property type="entry name" value="M28_fam"/>
</dbReference>
<dbReference type="PANTHER" id="PTHR12147">
    <property type="entry name" value="METALLOPEPTIDASE M28 FAMILY MEMBER"/>
    <property type="match status" value="1"/>
</dbReference>
<comment type="caution">
    <text evidence="5">The sequence shown here is derived from an EMBL/GenBank/DDBJ whole genome shotgun (WGS) entry which is preliminary data.</text>
</comment>
<dbReference type="Pfam" id="PF18962">
    <property type="entry name" value="Por_Secre_tail"/>
    <property type="match status" value="1"/>
</dbReference>
<evidence type="ECO:0000259" key="4">
    <source>
        <dbReference type="Pfam" id="PF18962"/>
    </source>
</evidence>
<dbReference type="GO" id="GO:0008235">
    <property type="term" value="F:metalloexopeptidase activity"/>
    <property type="evidence" value="ECO:0007669"/>
    <property type="project" value="InterPro"/>
</dbReference>
<accession>A0A838ZID4</accession>
<sequence length="385" mass="42912">MKLTHTLLLFGILLSYTAFGQTHNAYYQTLVNQVSADQLESKLTSFANFGEKQLGSPEASNAFNWLVDLYESWGYTSIEQHEVNAWGESGYNLIVTKTGTVYPDTYIIIDGHYDTINGPGANDNGSGTAIILEMARILKDIPTEYSIKFIHFTAEEWGLIGSYQYVEDIVLPQNLDIRLVFNIDQVGGIAGDINDTITCEQDEEFPSSNNSQSSLFTNQLMTCVELYSDLETNLGEAYGSDYVPFQEEGFVVTGLYEYNESPYPHTSEDTLENVDFGFILQVAKATMGAICHFAVVQEDMSVNDANFDQVQIFPNPVDDELIVQSNSAKISKIHLTDLTGKILWSSSKVESEMKINTSHLPNGVYLLNLMKGKLSSSKKIIVQHK</sequence>